<dbReference type="GO" id="GO:0005737">
    <property type="term" value="C:cytoplasm"/>
    <property type="evidence" value="ECO:0007669"/>
    <property type="project" value="TreeGrafter"/>
</dbReference>
<accession>A0A6P7U2F0</accession>
<dbReference type="AlphaFoldDB" id="A0A6P7U2F0"/>
<keyword evidence="4" id="KW-0418">Kinase</keyword>
<dbReference type="GO" id="GO:0005524">
    <property type="term" value="F:ATP binding"/>
    <property type="evidence" value="ECO:0007669"/>
    <property type="project" value="UniProtKB-KW"/>
</dbReference>
<reference evidence="8" key="1">
    <citation type="submission" date="2025-08" db="UniProtKB">
        <authorList>
            <consortium name="RefSeq"/>
        </authorList>
    </citation>
    <scope>IDENTIFICATION</scope>
</reference>
<dbReference type="PANTHER" id="PTHR24346:SF82">
    <property type="entry name" value="KP78A-RELATED"/>
    <property type="match status" value="1"/>
</dbReference>
<dbReference type="SUPFAM" id="SSF56112">
    <property type="entry name" value="Protein kinase-like (PK-like)"/>
    <property type="match status" value="1"/>
</dbReference>
<dbReference type="PROSITE" id="PS50011">
    <property type="entry name" value="PROTEIN_KINASE_DOM"/>
    <property type="match status" value="1"/>
</dbReference>
<keyword evidence="2" id="KW-0808">Transferase</keyword>
<evidence type="ECO:0000256" key="3">
    <source>
        <dbReference type="ARBA" id="ARBA00022741"/>
    </source>
</evidence>
<dbReference type="Gene3D" id="1.10.510.10">
    <property type="entry name" value="Transferase(Phosphotransferase) domain 1"/>
    <property type="match status" value="1"/>
</dbReference>
<dbReference type="Pfam" id="PF00069">
    <property type="entry name" value="Pkinase"/>
    <property type="match status" value="1"/>
</dbReference>
<dbReference type="PANTHER" id="PTHR24346">
    <property type="entry name" value="MAP/MICROTUBULE AFFINITY-REGULATING KINASE"/>
    <property type="match status" value="1"/>
</dbReference>
<dbReference type="KEGG" id="osn:115228750"/>
<dbReference type="RefSeq" id="XP_029655121.1">
    <property type="nucleotide sequence ID" value="XM_029799261.1"/>
</dbReference>
<keyword evidence="5" id="KW-0067">ATP-binding</keyword>
<name>A0A6P7U2F0_9MOLL</name>
<keyword evidence="3" id="KW-0547">Nucleotide-binding</keyword>
<dbReference type="GO" id="GO:0004674">
    <property type="term" value="F:protein serine/threonine kinase activity"/>
    <property type="evidence" value="ECO:0007669"/>
    <property type="project" value="UniProtKB-KW"/>
</dbReference>
<dbReference type="Gene3D" id="3.30.200.20">
    <property type="entry name" value="Phosphorylase Kinase, domain 1"/>
    <property type="match status" value="1"/>
</dbReference>
<gene>
    <name evidence="8" type="primary">LOC115228750</name>
</gene>
<proteinExistence type="predicted"/>
<dbReference type="InterPro" id="IPR011009">
    <property type="entry name" value="Kinase-like_dom_sf"/>
</dbReference>
<keyword evidence="7" id="KW-1185">Reference proteome</keyword>
<feature type="domain" description="Protein kinase" evidence="6">
    <location>
        <begin position="1"/>
        <end position="187"/>
    </location>
</feature>
<protein>
    <submittedName>
        <fullName evidence="8">Serine/threonine-protein kinase NIM1-like</fullName>
    </submittedName>
</protein>
<evidence type="ECO:0000259" key="6">
    <source>
        <dbReference type="PROSITE" id="PS50011"/>
    </source>
</evidence>
<evidence type="ECO:0000313" key="8">
    <source>
        <dbReference type="RefSeq" id="XP_029655121.1"/>
    </source>
</evidence>
<evidence type="ECO:0000313" key="7">
    <source>
        <dbReference type="Proteomes" id="UP000515154"/>
    </source>
</evidence>
<evidence type="ECO:0000256" key="5">
    <source>
        <dbReference type="ARBA" id="ARBA00022840"/>
    </source>
</evidence>
<dbReference type="Proteomes" id="UP000515154">
    <property type="component" value="Unplaced"/>
</dbReference>
<organism evidence="7 8">
    <name type="scientific">Octopus sinensis</name>
    <name type="common">East Asian common octopus</name>
    <dbReference type="NCBI Taxonomy" id="2607531"/>
    <lineage>
        <taxon>Eukaryota</taxon>
        <taxon>Metazoa</taxon>
        <taxon>Spiralia</taxon>
        <taxon>Lophotrochozoa</taxon>
        <taxon>Mollusca</taxon>
        <taxon>Cephalopoda</taxon>
        <taxon>Coleoidea</taxon>
        <taxon>Octopodiformes</taxon>
        <taxon>Octopoda</taxon>
        <taxon>Incirrata</taxon>
        <taxon>Octopodidae</taxon>
        <taxon>Octopus</taxon>
    </lineage>
</organism>
<sequence length="281" mass="32284">MFSQLVKSIISEKVTEATQPLAAVAIKVIVKEKAGKEAVEKSLIEANIMKSLDHENVIKFYEVGEKLVLKLADFGLSVQLKESCQYLDQFVGTICYMAPEIFLRVAYDGKKTDLWSCGIILYYMINGKKPFFDLDDKILKHLVISGTFVIPKNMPRWSQDVVIGLLRHDPEERLGIDLIKKTIDKYFEIKSDNLNSKLNLHQMEDEVFTNSAIEQYGVDLNTLIQKRKIKDPRNSVAGLYNILLHQKQKARMQMESTHSASKIYKWRQSKNKKKTVFCSVM</sequence>
<dbReference type="GO" id="GO:0035556">
    <property type="term" value="P:intracellular signal transduction"/>
    <property type="evidence" value="ECO:0007669"/>
    <property type="project" value="TreeGrafter"/>
</dbReference>
<keyword evidence="1" id="KW-0723">Serine/threonine-protein kinase</keyword>
<evidence type="ECO:0000256" key="2">
    <source>
        <dbReference type="ARBA" id="ARBA00022679"/>
    </source>
</evidence>
<evidence type="ECO:0000256" key="4">
    <source>
        <dbReference type="ARBA" id="ARBA00022777"/>
    </source>
</evidence>
<evidence type="ECO:0000256" key="1">
    <source>
        <dbReference type="ARBA" id="ARBA00022527"/>
    </source>
</evidence>
<dbReference type="InterPro" id="IPR000719">
    <property type="entry name" value="Prot_kinase_dom"/>
</dbReference>